<comment type="subcellular location">
    <subcellularLocation>
        <location evidence="1">Cell membrane</location>
        <topology evidence="1">Multi-pass membrane protein</topology>
    </subcellularLocation>
</comment>
<dbReference type="Proteomes" id="UP001601992">
    <property type="component" value="Unassembled WGS sequence"/>
</dbReference>
<evidence type="ECO:0000256" key="5">
    <source>
        <dbReference type="ARBA" id="ARBA00022989"/>
    </source>
</evidence>
<comment type="caution">
    <text evidence="10">The sequence shown here is derived from an EMBL/GenBank/DDBJ whole genome shotgun (WGS) entry which is preliminary data.</text>
</comment>
<evidence type="ECO:0000313" key="11">
    <source>
        <dbReference type="Proteomes" id="UP001601992"/>
    </source>
</evidence>
<feature type="transmembrane region" description="Helical" evidence="9">
    <location>
        <begin position="26"/>
        <end position="46"/>
    </location>
</feature>
<feature type="region of interest" description="Disordered" evidence="8">
    <location>
        <begin position="1"/>
        <end position="20"/>
    </location>
</feature>
<sequence length="427" mass="45174">MDVSLPTIEKPTVPSAVGSAPPRRAIPLPVCCIVAVMGVIAGGYYLDLVLREPRFMLHLTDLGVYQIAGHRVSQGVSLYDTPLLGHARGVMEFVYTPFAALLFVPLAGLAGVARYCVAGLGNVAMVVVSAWAGLSMLGYRRDLRTVLLGVPIAGLALWCEPIRQTMAFGQVNILLLMLVVVDMALPDSARCKGVLTGVAAGIKLTPAFFVLYLLATKRYRAAGMAVGGFAATVLVGALIMPRDSLTFWSGAFADPARVGVPQNNSNESLRGLLARTIGVAGIHQVLWLIAALAVAGICLMLARRLSRAGDELAAVALCGLTMTTVSPYSWVHHWVFLFPALIVLADLAIRRPGVVTAPIAVVTAVIASGGVLPLLDVRASSVFDYHQHSTLYHNAYIWLTLVLIAAAAGYLRSGGRASREVASVDTP</sequence>
<keyword evidence="11" id="KW-1185">Reference proteome</keyword>
<evidence type="ECO:0000256" key="2">
    <source>
        <dbReference type="ARBA" id="ARBA00022475"/>
    </source>
</evidence>
<dbReference type="RefSeq" id="WP_387405451.1">
    <property type="nucleotide sequence ID" value="NZ_JBIAQY010000010.1"/>
</dbReference>
<organism evidence="10 11">
    <name type="scientific">Nocardia jiangxiensis</name>
    <dbReference type="NCBI Taxonomy" id="282685"/>
    <lineage>
        <taxon>Bacteria</taxon>
        <taxon>Bacillati</taxon>
        <taxon>Actinomycetota</taxon>
        <taxon>Actinomycetes</taxon>
        <taxon>Mycobacteriales</taxon>
        <taxon>Nocardiaceae</taxon>
        <taxon>Nocardia</taxon>
    </lineage>
</organism>
<keyword evidence="5 9" id="KW-1133">Transmembrane helix</keyword>
<evidence type="ECO:0000256" key="4">
    <source>
        <dbReference type="ARBA" id="ARBA00022692"/>
    </source>
</evidence>
<feature type="transmembrane region" description="Helical" evidence="9">
    <location>
        <begin position="93"/>
        <end position="113"/>
    </location>
</feature>
<keyword evidence="3" id="KW-0808">Transferase</keyword>
<protein>
    <submittedName>
        <fullName evidence="10">Glycosyltransferase 87 family protein</fullName>
    </submittedName>
</protein>
<keyword evidence="6 9" id="KW-0472">Membrane</keyword>
<name>A0ABW6S815_9NOCA</name>
<gene>
    <name evidence="10" type="ORF">ACFYXQ_27830</name>
</gene>
<evidence type="ECO:0000256" key="7">
    <source>
        <dbReference type="ARBA" id="ARBA00024033"/>
    </source>
</evidence>
<feature type="transmembrane region" description="Helical" evidence="9">
    <location>
        <begin position="119"/>
        <end position="139"/>
    </location>
</feature>
<comment type="similarity">
    <text evidence="7">Belongs to the glycosyltransferase 87 family.</text>
</comment>
<proteinExistence type="inferred from homology"/>
<evidence type="ECO:0000256" key="6">
    <source>
        <dbReference type="ARBA" id="ARBA00023136"/>
    </source>
</evidence>
<keyword evidence="4 9" id="KW-0812">Transmembrane</keyword>
<keyword evidence="2" id="KW-1003">Cell membrane</keyword>
<feature type="transmembrane region" description="Helical" evidence="9">
    <location>
        <begin position="193"/>
        <end position="215"/>
    </location>
</feature>
<feature type="transmembrane region" description="Helical" evidence="9">
    <location>
        <begin position="146"/>
        <end position="163"/>
    </location>
</feature>
<dbReference type="Pfam" id="PF09594">
    <property type="entry name" value="GT87"/>
    <property type="match status" value="1"/>
</dbReference>
<feature type="transmembrane region" description="Helical" evidence="9">
    <location>
        <begin position="221"/>
        <end position="240"/>
    </location>
</feature>
<dbReference type="InterPro" id="IPR018584">
    <property type="entry name" value="GT87"/>
</dbReference>
<accession>A0ABW6S815</accession>
<dbReference type="EMBL" id="JBIAQY010000010">
    <property type="protein sequence ID" value="MFF3571595.1"/>
    <property type="molecule type" value="Genomic_DNA"/>
</dbReference>
<feature type="transmembrane region" description="Helical" evidence="9">
    <location>
        <begin position="356"/>
        <end position="375"/>
    </location>
</feature>
<evidence type="ECO:0000313" key="10">
    <source>
        <dbReference type="EMBL" id="MFF3571595.1"/>
    </source>
</evidence>
<evidence type="ECO:0000256" key="8">
    <source>
        <dbReference type="SAM" id="MobiDB-lite"/>
    </source>
</evidence>
<reference evidence="10 11" key="1">
    <citation type="submission" date="2024-10" db="EMBL/GenBank/DDBJ databases">
        <title>The Natural Products Discovery Center: Release of the First 8490 Sequenced Strains for Exploring Actinobacteria Biosynthetic Diversity.</title>
        <authorList>
            <person name="Kalkreuter E."/>
            <person name="Kautsar S.A."/>
            <person name="Yang D."/>
            <person name="Bader C.D."/>
            <person name="Teijaro C.N."/>
            <person name="Fluegel L."/>
            <person name="Davis C.M."/>
            <person name="Simpson J.R."/>
            <person name="Lauterbach L."/>
            <person name="Steele A.D."/>
            <person name="Gui C."/>
            <person name="Meng S."/>
            <person name="Li G."/>
            <person name="Viehrig K."/>
            <person name="Ye F."/>
            <person name="Su P."/>
            <person name="Kiefer A.F."/>
            <person name="Nichols A."/>
            <person name="Cepeda A.J."/>
            <person name="Yan W."/>
            <person name="Fan B."/>
            <person name="Jiang Y."/>
            <person name="Adhikari A."/>
            <person name="Zheng C.-J."/>
            <person name="Schuster L."/>
            <person name="Cowan T.M."/>
            <person name="Smanski M.J."/>
            <person name="Chevrette M.G."/>
            <person name="De Carvalho L.P.S."/>
            <person name="Shen B."/>
        </authorList>
    </citation>
    <scope>NUCLEOTIDE SEQUENCE [LARGE SCALE GENOMIC DNA]</scope>
    <source>
        <strain evidence="10 11">NPDC002593</strain>
    </source>
</reference>
<evidence type="ECO:0000256" key="3">
    <source>
        <dbReference type="ARBA" id="ARBA00022679"/>
    </source>
</evidence>
<feature type="transmembrane region" description="Helical" evidence="9">
    <location>
        <begin position="285"/>
        <end position="302"/>
    </location>
</feature>
<evidence type="ECO:0000256" key="9">
    <source>
        <dbReference type="SAM" id="Phobius"/>
    </source>
</evidence>
<evidence type="ECO:0000256" key="1">
    <source>
        <dbReference type="ARBA" id="ARBA00004651"/>
    </source>
</evidence>
<feature type="transmembrane region" description="Helical" evidence="9">
    <location>
        <begin position="395"/>
        <end position="411"/>
    </location>
</feature>